<protein>
    <recommendedName>
        <fullName evidence="6">Translation initiation factor eIF2B subunit delta</fullName>
    </recommendedName>
    <alternativeName>
        <fullName evidence="7">eIF2B GDP-GTP exchange factor subunit delta</fullName>
    </alternativeName>
</protein>
<evidence type="ECO:0000256" key="1">
    <source>
        <dbReference type="ARBA" id="ARBA00004514"/>
    </source>
</evidence>
<dbReference type="Pfam" id="PF01008">
    <property type="entry name" value="IF-2B"/>
    <property type="match status" value="1"/>
</dbReference>
<dbReference type="PANTHER" id="PTHR10233:SF14">
    <property type="entry name" value="TRANSLATION INITIATION FACTOR EIF-2B SUBUNIT DELTA"/>
    <property type="match status" value="1"/>
</dbReference>
<accession>A0A1G4IH36</accession>
<dbReference type="RefSeq" id="XP_067082287.1">
    <property type="nucleotide sequence ID" value="XM_067226186.1"/>
</dbReference>
<evidence type="ECO:0000256" key="3">
    <source>
        <dbReference type="ARBA" id="ARBA00022490"/>
    </source>
</evidence>
<reference evidence="11" key="1">
    <citation type="submission" date="2016-09" db="EMBL/GenBank/DDBJ databases">
        <authorList>
            <person name="Hebert L."/>
            <person name="Moumen B."/>
        </authorList>
    </citation>
    <scope>NUCLEOTIDE SEQUENCE [LARGE SCALE GENOMIC DNA]</scope>
    <source>
        <strain evidence="11">OVI</strain>
    </source>
</reference>
<dbReference type="Gene3D" id="3.40.50.10470">
    <property type="entry name" value="Translation initiation factor eif-2b, domain 2"/>
    <property type="match status" value="1"/>
</dbReference>
<dbReference type="GO" id="GO:0003743">
    <property type="term" value="F:translation initiation factor activity"/>
    <property type="evidence" value="ECO:0007669"/>
    <property type="project" value="UniProtKB-KW"/>
</dbReference>
<evidence type="ECO:0000256" key="6">
    <source>
        <dbReference type="ARBA" id="ARBA00044147"/>
    </source>
</evidence>
<keyword evidence="5" id="KW-0648">Protein biosynthesis</keyword>
<organism evidence="11 12">
    <name type="scientific">Trypanosoma equiperdum</name>
    <dbReference type="NCBI Taxonomy" id="5694"/>
    <lineage>
        <taxon>Eukaryota</taxon>
        <taxon>Discoba</taxon>
        <taxon>Euglenozoa</taxon>
        <taxon>Kinetoplastea</taxon>
        <taxon>Metakinetoplastina</taxon>
        <taxon>Trypanosomatida</taxon>
        <taxon>Trypanosomatidae</taxon>
        <taxon>Trypanosoma</taxon>
    </lineage>
</organism>
<keyword evidence="12" id="KW-1185">Reference proteome</keyword>
<evidence type="ECO:0000256" key="4">
    <source>
        <dbReference type="ARBA" id="ARBA00022540"/>
    </source>
</evidence>
<keyword evidence="4 11" id="KW-0396">Initiation factor</keyword>
<comment type="subunit">
    <text evidence="8">Component of the translation initiation factor 2B (eIF2B) complex which is a heterodecamer of two sets of five different subunits: alpha, beta, gamma, delta and epsilon. Subunits alpha, beta and delta comprise a regulatory subcomplex and subunits epsilon and gamma comprise a catalytic subcomplex. Within the complex, the hexameric regulatory complex resides at the center, with the two heterodimeric catalytic subcomplexes bound on opposite sides.</text>
</comment>
<proteinExistence type="inferred from homology"/>
<dbReference type="InterPro" id="IPR042529">
    <property type="entry name" value="IF_2B-like_C"/>
</dbReference>
<dbReference type="Proteomes" id="UP000195570">
    <property type="component" value="Unassembled WGS sequence"/>
</dbReference>
<keyword evidence="3" id="KW-0963">Cytoplasm</keyword>
<comment type="caution">
    <text evidence="11">The sequence shown here is derived from an EMBL/GenBank/DDBJ whole genome shotgun (WGS) entry which is preliminary data.</text>
</comment>
<dbReference type="InterPro" id="IPR000649">
    <property type="entry name" value="IF-2B-related"/>
</dbReference>
<evidence type="ECO:0000256" key="9">
    <source>
        <dbReference type="RuleBase" id="RU003814"/>
    </source>
</evidence>
<gene>
    <name evidence="11" type="ORF">TEOVI_000324200</name>
</gene>
<dbReference type="GeneID" id="92377182"/>
<feature type="region of interest" description="Disordered" evidence="10">
    <location>
        <begin position="64"/>
        <end position="152"/>
    </location>
</feature>
<evidence type="ECO:0000313" key="12">
    <source>
        <dbReference type="Proteomes" id="UP000195570"/>
    </source>
</evidence>
<dbReference type="VEuPathDB" id="TriTrypDB:TEOVI_000324200"/>
<dbReference type="AlphaFoldDB" id="A0A1G4IH36"/>
<evidence type="ECO:0000256" key="8">
    <source>
        <dbReference type="ARBA" id="ARBA00046432"/>
    </source>
</evidence>
<dbReference type="InterPro" id="IPR037171">
    <property type="entry name" value="NagB/RpiA_transferase-like"/>
</dbReference>
<evidence type="ECO:0000256" key="10">
    <source>
        <dbReference type="SAM" id="MobiDB-lite"/>
    </source>
</evidence>
<evidence type="ECO:0000256" key="5">
    <source>
        <dbReference type="ARBA" id="ARBA00022917"/>
    </source>
</evidence>
<evidence type="ECO:0000256" key="7">
    <source>
        <dbReference type="ARBA" id="ARBA00044356"/>
    </source>
</evidence>
<comment type="subcellular location">
    <subcellularLocation>
        <location evidence="1">Cytoplasm</location>
        <location evidence="1">Cytosol</location>
    </subcellularLocation>
</comment>
<feature type="compositionally biased region" description="Basic and acidic residues" evidence="10">
    <location>
        <begin position="78"/>
        <end position="89"/>
    </location>
</feature>
<dbReference type="EMBL" id="CZPT02001686">
    <property type="protein sequence ID" value="SCU71661.1"/>
    <property type="molecule type" value="Genomic_DNA"/>
</dbReference>
<dbReference type="SUPFAM" id="SSF100950">
    <property type="entry name" value="NagB/RpiA/CoA transferase-like"/>
    <property type="match status" value="1"/>
</dbReference>
<dbReference type="GO" id="GO:0005829">
    <property type="term" value="C:cytosol"/>
    <property type="evidence" value="ECO:0007669"/>
    <property type="project" value="UniProtKB-SubCell"/>
</dbReference>
<comment type="similarity">
    <text evidence="2 9">Belongs to the eIF-2B alpha/beta/delta subunits family.</text>
</comment>
<evidence type="ECO:0000313" key="11">
    <source>
        <dbReference type="EMBL" id="SCU71661.1"/>
    </source>
</evidence>
<dbReference type="PANTHER" id="PTHR10233">
    <property type="entry name" value="TRANSLATION INITIATION FACTOR EIF-2B"/>
    <property type="match status" value="1"/>
</dbReference>
<sequence>MSSAVGAAMSLIGQDSDEARAAVRLQRELKRRKDALRKLEKKMKALKPSDTVFQVTMEEMEKLKNEVDQLEKGVASQQEEKKSSVESKSPRRGTSAAPRLVGSPRKDPLKSLTPRGAGVKTPKALSTPRIRRDLAPSAHTSRQKAVSKEERRAGYVTDDLGERVAVTVSAGTAGSQMRDEQLFVDVQAVVQEHIDRSVTGSPCAIVSPRNDIDCEGVHYQVAELALMMESMMVVGGNARTFAMIEAFKALLKSSPTLSGSTVNHFPSKEFESLIKVNFDLLCRSRAPSAGMTNAKDSLVRRVVALLSQREKARFSADDLFASLRSARLESSMCVQSTAVGRDRNETCFLDISPRDLALKVLGAIERELQLSIKSIVEDRAEPHLSSNDTILVFGRSSTVELILLAAANNPRLASKPKVIVVDSAPLYEGRALATRLSCSGLDVTYGLITTCCTLMPRCTRVFIGAAAVLQNGDVFSRCGTAVVVSSAKQFRKPVLCFSESIKFVPEVWLGNLGQNTRLTDMRQPHRGELRIRSPGNWSPLSHGSRELMDVKKGWGQCNSGGLSGRGTNEEPSRLLQTDAPPSSGYLYDLTPAAYIDMIICEMGCLHTSAILAALRDREDRDLYLMSAT</sequence>
<name>A0A1G4IH36_TRYEQ</name>
<evidence type="ECO:0000256" key="2">
    <source>
        <dbReference type="ARBA" id="ARBA00007251"/>
    </source>
</evidence>